<evidence type="ECO:0000313" key="1">
    <source>
        <dbReference type="EMBL" id="KHN45261.1"/>
    </source>
</evidence>
<dbReference type="InterPro" id="IPR027417">
    <property type="entry name" value="P-loop_NTPase"/>
</dbReference>
<dbReference type="GO" id="GO:0016787">
    <property type="term" value="F:hydrolase activity"/>
    <property type="evidence" value="ECO:0007669"/>
    <property type="project" value="UniProtKB-KW"/>
</dbReference>
<sequence>MSGRAGRRGIDERGICILMVDEKMEPSTAKNMVKGAADSLNRFLVGALDYPIEFEPEYLVEFDNPDIDEKEPIPLRDALEKAKPFLMSYEGIQSQEVWEKTMEETMARVPLLKKIVDHYSGPDRNNLLIVLLFLFRFGTVNIDIVLGIKCLLLGQLFPSCVDNLFISISANDVLLLAHAVQC</sequence>
<dbReference type="PANTHER" id="PTHR47911:SF1">
    <property type="entry name" value="OS06G0664400 PROTEIN"/>
    <property type="match status" value="1"/>
</dbReference>
<dbReference type="Proteomes" id="UP000053555">
    <property type="component" value="Unassembled WGS sequence"/>
</dbReference>
<protein>
    <submittedName>
        <fullName evidence="1">ATP-dependent RNA helicase DOB1</fullName>
        <ecNumber evidence="1">3.6.4.13</ecNumber>
    </submittedName>
</protein>
<dbReference type="EMBL" id="KN642490">
    <property type="protein sequence ID" value="KHN45261.1"/>
    <property type="molecule type" value="Genomic_DNA"/>
</dbReference>
<keyword evidence="1" id="KW-0378">Hydrolase</keyword>
<keyword evidence="1" id="KW-0347">Helicase</keyword>
<dbReference type="AlphaFoldDB" id="A0A0B2SEW7"/>
<dbReference type="EC" id="3.6.4.13" evidence="1"/>
<accession>A0A0B2SEW7</accession>
<keyword evidence="1" id="KW-0067">ATP-binding</keyword>
<dbReference type="PANTHER" id="PTHR47911">
    <property type="entry name" value="HYDROXYPROLINE-RICH GLYCOPROTEIN-LIKE"/>
    <property type="match status" value="1"/>
</dbReference>
<proteinExistence type="predicted"/>
<dbReference type="GO" id="GO:0003724">
    <property type="term" value="F:RNA helicase activity"/>
    <property type="evidence" value="ECO:0007669"/>
    <property type="project" value="UniProtKB-EC"/>
</dbReference>
<name>A0A0B2SEW7_GLYSO</name>
<reference evidence="1" key="1">
    <citation type="submission" date="2014-07" db="EMBL/GenBank/DDBJ databases">
        <title>Identification of a novel salt tolerance gene in wild soybean by whole-genome sequencing.</title>
        <authorList>
            <person name="Lam H.-M."/>
            <person name="Qi X."/>
            <person name="Li M.-W."/>
            <person name="Liu X."/>
            <person name="Xie M."/>
            <person name="Ni M."/>
            <person name="Xu X."/>
        </authorList>
    </citation>
    <scope>NUCLEOTIDE SEQUENCE [LARGE SCALE GENOMIC DNA]</scope>
    <source>
        <tissue evidence="1">Root</tissue>
    </source>
</reference>
<organism evidence="1">
    <name type="scientific">Glycine soja</name>
    <name type="common">Wild soybean</name>
    <dbReference type="NCBI Taxonomy" id="3848"/>
    <lineage>
        <taxon>Eukaryota</taxon>
        <taxon>Viridiplantae</taxon>
        <taxon>Streptophyta</taxon>
        <taxon>Embryophyta</taxon>
        <taxon>Tracheophyta</taxon>
        <taxon>Spermatophyta</taxon>
        <taxon>Magnoliopsida</taxon>
        <taxon>eudicotyledons</taxon>
        <taxon>Gunneridae</taxon>
        <taxon>Pentapetalae</taxon>
        <taxon>rosids</taxon>
        <taxon>fabids</taxon>
        <taxon>Fabales</taxon>
        <taxon>Fabaceae</taxon>
        <taxon>Papilionoideae</taxon>
        <taxon>50 kb inversion clade</taxon>
        <taxon>NPAAA clade</taxon>
        <taxon>indigoferoid/millettioid clade</taxon>
        <taxon>Phaseoleae</taxon>
        <taxon>Glycine</taxon>
        <taxon>Glycine subgen. Soja</taxon>
    </lineage>
</organism>
<dbReference type="Gene3D" id="3.40.50.300">
    <property type="entry name" value="P-loop containing nucleotide triphosphate hydrolases"/>
    <property type="match status" value="1"/>
</dbReference>
<keyword evidence="1" id="KW-0547">Nucleotide-binding</keyword>
<gene>
    <name evidence="1" type="ORF">glysoja_041947</name>
</gene>